<accession>A0A4Q2DLU8</accession>
<dbReference type="AlphaFoldDB" id="A0A4Q2DLU8"/>
<evidence type="ECO:0000256" key="2">
    <source>
        <dbReference type="ARBA" id="ARBA00011906"/>
    </source>
</evidence>
<evidence type="ECO:0000313" key="11">
    <source>
        <dbReference type="Proteomes" id="UP000290288"/>
    </source>
</evidence>
<dbReference type="OrthoDB" id="6132182at2759"/>
<keyword evidence="3" id="KW-0479">Metal-binding</keyword>
<proteinExistence type="inferred from homology"/>
<dbReference type="GO" id="GO:0046872">
    <property type="term" value="F:metal ion binding"/>
    <property type="evidence" value="ECO:0007669"/>
    <property type="project" value="UniProtKB-KW"/>
</dbReference>
<dbReference type="InterPro" id="IPR008922">
    <property type="entry name" value="Di-copper_centre_dom_sf"/>
</dbReference>
<name>A0A4Q2DLU8_9AGAR</name>
<feature type="region of interest" description="Disordered" evidence="8">
    <location>
        <begin position="432"/>
        <end position="453"/>
    </location>
</feature>
<evidence type="ECO:0000256" key="7">
    <source>
        <dbReference type="ARBA" id="ARBA00048881"/>
    </source>
</evidence>
<dbReference type="EMBL" id="SDEE01000160">
    <property type="protein sequence ID" value="RXW20221.1"/>
    <property type="molecule type" value="Genomic_DNA"/>
</dbReference>
<keyword evidence="11" id="KW-1185">Reference proteome</keyword>
<organism evidence="10 11">
    <name type="scientific">Candolleomyces aberdarensis</name>
    <dbReference type="NCBI Taxonomy" id="2316362"/>
    <lineage>
        <taxon>Eukaryota</taxon>
        <taxon>Fungi</taxon>
        <taxon>Dikarya</taxon>
        <taxon>Basidiomycota</taxon>
        <taxon>Agaricomycotina</taxon>
        <taxon>Agaricomycetes</taxon>
        <taxon>Agaricomycetidae</taxon>
        <taxon>Agaricales</taxon>
        <taxon>Agaricineae</taxon>
        <taxon>Psathyrellaceae</taxon>
        <taxon>Candolleomyces</taxon>
    </lineage>
</organism>
<dbReference type="PANTHER" id="PTHR11474">
    <property type="entry name" value="TYROSINASE FAMILY MEMBER"/>
    <property type="match status" value="1"/>
</dbReference>
<feature type="domain" description="Tyrosinase copper-binding" evidence="9">
    <location>
        <begin position="295"/>
        <end position="306"/>
    </location>
</feature>
<comment type="catalytic activity">
    <reaction evidence="6">
        <text>2 L-dopa + O2 = 2 L-dopaquinone + 2 H2O</text>
        <dbReference type="Rhea" id="RHEA:34287"/>
        <dbReference type="ChEBI" id="CHEBI:15377"/>
        <dbReference type="ChEBI" id="CHEBI:15379"/>
        <dbReference type="ChEBI" id="CHEBI:57504"/>
        <dbReference type="ChEBI" id="CHEBI:57924"/>
        <dbReference type="EC" id="1.14.18.1"/>
    </reaction>
</comment>
<comment type="catalytic activity">
    <reaction evidence="7">
        <text>L-tyrosine + O2 = L-dopaquinone + H2O</text>
        <dbReference type="Rhea" id="RHEA:18117"/>
        <dbReference type="ChEBI" id="CHEBI:15377"/>
        <dbReference type="ChEBI" id="CHEBI:15379"/>
        <dbReference type="ChEBI" id="CHEBI:57924"/>
        <dbReference type="ChEBI" id="CHEBI:58315"/>
        <dbReference type="EC" id="1.14.18.1"/>
    </reaction>
</comment>
<evidence type="ECO:0000259" key="9">
    <source>
        <dbReference type="PROSITE" id="PS00498"/>
    </source>
</evidence>
<comment type="similarity">
    <text evidence="1">Belongs to the tyrosinase family.</text>
</comment>
<dbReference type="PROSITE" id="PS00498">
    <property type="entry name" value="TYROSINASE_2"/>
    <property type="match status" value="1"/>
</dbReference>
<dbReference type="PANTHER" id="PTHR11474:SF76">
    <property type="entry name" value="SHKT DOMAIN-CONTAINING PROTEIN"/>
    <property type="match status" value="1"/>
</dbReference>
<evidence type="ECO:0000256" key="8">
    <source>
        <dbReference type="SAM" id="MobiDB-lite"/>
    </source>
</evidence>
<dbReference type="GO" id="GO:0004503">
    <property type="term" value="F:tyrosinase activity"/>
    <property type="evidence" value="ECO:0007669"/>
    <property type="project" value="UniProtKB-EC"/>
</dbReference>
<feature type="compositionally biased region" description="Basic and acidic residues" evidence="8">
    <location>
        <begin position="433"/>
        <end position="453"/>
    </location>
</feature>
<dbReference type="STRING" id="2316362.A0A4Q2DLU8"/>
<dbReference type="Pfam" id="PF00264">
    <property type="entry name" value="Tyrosinase"/>
    <property type="match status" value="1"/>
</dbReference>
<evidence type="ECO:0000256" key="3">
    <source>
        <dbReference type="ARBA" id="ARBA00022723"/>
    </source>
</evidence>
<evidence type="ECO:0000256" key="6">
    <source>
        <dbReference type="ARBA" id="ARBA00048233"/>
    </source>
</evidence>
<evidence type="ECO:0000256" key="4">
    <source>
        <dbReference type="ARBA" id="ARBA00023008"/>
    </source>
</evidence>
<dbReference type="Gene3D" id="1.10.1280.10">
    <property type="entry name" value="Di-copper center containing domain from catechol oxidase"/>
    <property type="match status" value="1"/>
</dbReference>
<dbReference type="Proteomes" id="UP000290288">
    <property type="component" value="Unassembled WGS sequence"/>
</dbReference>
<evidence type="ECO:0000313" key="10">
    <source>
        <dbReference type="EMBL" id="RXW20221.1"/>
    </source>
</evidence>
<comment type="caution">
    <text evidence="10">The sequence shown here is derived from an EMBL/GenBank/DDBJ whole genome shotgun (WGS) entry which is preliminary data.</text>
</comment>
<dbReference type="InterPro" id="IPR050316">
    <property type="entry name" value="Tyrosinase/Hemocyanin"/>
</dbReference>
<dbReference type="InterPro" id="IPR002227">
    <property type="entry name" value="Tyrosinase_Cu-bd"/>
</dbReference>
<reference evidence="10 11" key="1">
    <citation type="submission" date="2019-01" db="EMBL/GenBank/DDBJ databases">
        <title>Draft genome sequence of Psathyrella aberdarensis IHI B618.</title>
        <authorList>
            <person name="Buettner E."/>
            <person name="Kellner H."/>
        </authorList>
    </citation>
    <scope>NUCLEOTIDE SEQUENCE [LARGE SCALE GENOMIC DNA]</scope>
    <source>
        <strain evidence="10 11">IHI B618</strain>
    </source>
</reference>
<protein>
    <recommendedName>
        <fullName evidence="2">tyrosinase</fullName>
        <ecNumber evidence="2">1.14.18.1</ecNumber>
    </recommendedName>
</protein>
<keyword evidence="5" id="KW-0470">Melanin biosynthesis</keyword>
<dbReference type="EC" id="1.14.18.1" evidence="2"/>
<gene>
    <name evidence="10" type="ORF">EST38_g5635</name>
</gene>
<evidence type="ECO:0000256" key="1">
    <source>
        <dbReference type="ARBA" id="ARBA00009928"/>
    </source>
</evidence>
<keyword evidence="4" id="KW-0186">Copper</keyword>
<sequence>MSKPYLIVGLGSRGVQPRLEIRDLKENKEQFTLFIHALREIQRRGYTPEAARFKDLGIVSLWVVLYPNSRNLMQGESMGYLTNVGAVILLRLMIPYRKVSGEDTVIMALFSSLRGTDPVFSPSRFWDWTDPRGETEGLPAVLRPQVFQFTLPDGSRSALIENPLAFYNFGSILPEGFTDSFSTANGDRVSYFKGWSRTYRRPSSNPTPIEDYVEIDTLMRGDEEQLGSVRQLRNQVGGLFCYPTPDQTAEHQRPSIWDEFSNTYFQRSIEAPHNTVHNLLGGSGTMADPDYAGFDPIFYLHHCNVDRILAFWEFTYNKFWVGKGYYKKDGDGVPIPFVQRKGTWAESDGFKVDQSSPLQPYRSADNVYWTPERTRWLNDSSTFHKGYTYPDIFATVGDKKEHVRLTDPLPTTEADVRKCKAVLQSSFGLAQPKEGKVDHGDDKQAPGGTDERNEAVPNYRRFYVFIELVEHAFGGSYSMEIVCDGKAVATFAVFARGDRTQCAACKVKKRSGGLVRGFVDLPDGVVDDIIETRKDEVLGLEPSKRLEAVARIIKESFTLRLVGASGEFLAESARRESHDDSGQLVGAAQEFLDESAGESHDDLGRGVESGVPLDTAIVPKVELQSCRATKRSWTGGRGDPEGESEISFFDHVKFGKFLPDGHQWQTA</sequence>
<dbReference type="SUPFAM" id="SSF48056">
    <property type="entry name" value="Di-copper centre-containing domain"/>
    <property type="match status" value="1"/>
</dbReference>
<evidence type="ECO:0000256" key="5">
    <source>
        <dbReference type="ARBA" id="ARBA00023101"/>
    </source>
</evidence>
<dbReference type="GO" id="GO:0042438">
    <property type="term" value="P:melanin biosynthetic process"/>
    <property type="evidence" value="ECO:0007669"/>
    <property type="project" value="UniProtKB-KW"/>
</dbReference>